<feature type="compositionally biased region" description="Polar residues" evidence="1">
    <location>
        <begin position="1"/>
        <end position="21"/>
    </location>
</feature>
<evidence type="ECO:0000313" key="3">
    <source>
        <dbReference type="EMBL" id="VDK83419.1"/>
    </source>
</evidence>
<evidence type="ECO:0000256" key="1">
    <source>
        <dbReference type="SAM" id="MobiDB-lite"/>
    </source>
</evidence>
<gene>
    <name evidence="2" type="ORF">NLS_LOCUS6189</name>
    <name evidence="3" type="ORF">NLS_LOCUS6190</name>
</gene>
<dbReference type="EMBL" id="UYRX01000527">
    <property type="protein sequence ID" value="VDK83418.1"/>
    <property type="molecule type" value="Genomic_DNA"/>
</dbReference>
<dbReference type="EMBL" id="UYRX01000527">
    <property type="protein sequence ID" value="VDK83419.1"/>
    <property type="molecule type" value="Genomic_DNA"/>
</dbReference>
<proteinExistence type="predicted"/>
<dbReference type="STRING" id="42156.A0A3P6TJA8"/>
<organism evidence="3 4">
    <name type="scientific">Litomosoides sigmodontis</name>
    <name type="common">Filarial nematode worm</name>
    <dbReference type="NCBI Taxonomy" id="42156"/>
    <lineage>
        <taxon>Eukaryota</taxon>
        <taxon>Metazoa</taxon>
        <taxon>Ecdysozoa</taxon>
        <taxon>Nematoda</taxon>
        <taxon>Chromadorea</taxon>
        <taxon>Rhabditida</taxon>
        <taxon>Spirurina</taxon>
        <taxon>Spiruromorpha</taxon>
        <taxon>Filarioidea</taxon>
        <taxon>Onchocercidae</taxon>
        <taxon>Litomosoides</taxon>
    </lineage>
</organism>
<keyword evidence="4" id="KW-1185">Reference proteome</keyword>
<dbReference type="Proteomes" id="UP000277928">
    <property type="component" value="Unassembled WGS sequence"/>
</dbReference>
<feature type="region of interest" description="Disordered" evidence="1">
    <location>
        <begin position="1"/>
        <end position="36"/>
    </location>
</feature>
<name>A0A3P6TJA8_LITSI</name>
<reference evidence="3 4" key="1">
    <citation type="submission" date="2018-08" db="EMBL/GenBank/DDBJ databases">
        <authorList>
            <person name="Laetsch R D."/>
            <person name="Stevens L."/>
            <person name="Kumar S."/>
            <person name="Blaxter L. M."/>
        </authorList>
    </citation>
    <scope>NUCLEOTIDE SEQUENCE [LARGE SCALE GENOMIC DNA]</scope>
</reference>
<evidence type="ECO:0000313" key="4">
    <source>
        <dbReference type="Proteomes" id="UP000277928"/>
    </source>
</evidence>
<sequence length="67" mass="7464">MQETSDSGDVGTSSNDFTSLPKSAYPLRKQLSTGNNRIRERNGLSHNLRKHAIQRVIFAGDTFIKNS</sequence>
<dbReference type="AlphaFoldDB" id="A0A3P6TJA8"/>
<evidence type="ECO:0000313" key="2">
    <source>
        <dbReference type="EMBL" id="VDK83418.1"/>
    </source>
</evidence>
<protein>
    <submittedName>
        <fullName evidence="3">Uncharacterized protein</fullName>
    </submittedName>
</protein>
<accession>A0A3P6TJA8</accession>